<dbReference type="EMBL" id="JAUUTY010000007">
    <property type="protein sequence ID" value="KAK1612565.1"/>
    <property type="molecule type" value="Genomic_DNA"/>
</dbReference>
<evidence type="ECO:0000313" key="3">
    <source>
        <dbReference type="Proteomes" id="UP001231189"/>
    </source>
</evidence>
<comment type="caution">
    <text evidence="2">The sequence shown here is derived from an EMBL/GenBank/DDBJ whole genome shotgun (WGS) entry which is preliminary data.</text>
</comment>
<protein>
    <submittedName>
        <fullName evidence="2">Uncharacterized protein</fullName>
    </submittedName>
</protein>
<evidence type="ECO:0000256" key="1">
    <source>
        <dbReference type="SAM" id="MobiDB-lite"/>
    </source>
</evidence>
<organism evidence="2 3">
    <name type="scientific">Lolium multiflorum</name>
    <name type="common">Italian ryegrass</name>
    <name type="synonym">Lolium perenne subsp. multiflorum</name>
    <dbReference type="NCBI Taxonomy" id="4521"/>
    <lineage>
        <taxon>Eukaryota</taxon>
        <taxon>Viridiplantae</taxon>
        <taxon>Streptophyta</taxon>
        <taxon>Embryophyta</taxon>
        <taxon>Tracheophyta</taxon>
        <taxon>Spermatophyta</taxon>
        <taxon>Magnoliopsida</taxon>
        <taxon>Liliopsida</taxon>
        <taxon>Poales</taxon>
        <taxon>Poaceae</taxon>
        <taxon>BOP clade</taxon>
        <taxon>Pooideae</taxon>
        <taxon>Poodae</taxon>
        <taxon>Poeae</taxon>
        <taxon>Poeae Chloroplast Group 2 (Poeae type)</taxon>
        <taxon>Loliodinae</taxon>
        <taxon>Loliinae</taxon>
        <taxon>Lolium</taxon>
    </lineage>
</organism>
<feature type="region of interest" description="Disordered" evidence="1">
    <location>
        <begin position="1"/>
        <end position="25"/>
    </location>
</feature>
<accession>A0AAD8R215</accession>
<gene>
    <name evidence="2" type="ORF">QYE76_036238</name>
</gene>
<keyword evidence="3" id="KW-1185">Reference proteome</keyword>
<dbReference type="Proteomes" id="UP001231189">
    <property type="component" value="Unassembled WGS sequence"/>
</dbReference>
<name>A0AAD8R215_LOLMU</name>
<evidence type="ECO:0000313" key="2">
    <source>
        <dbReference type="EMBL" id="KAK1612565.1"/>
    </source>
</evidence>
<dbReference type="AlphaFoldDB" id="A0AAD8R215"/>
<proteinExistence type="predicted"/>
<sequence>MRDSAAAPPMPAEKPGSPKKRGKTEVSESLFRLWFSTTEFDKDGAALQSRLDTGNWGSVQLACVKIREPYVERWRWSAVGLC</sequence>
<reference evidence="2" key="1">
    <citation type="submission" date="2023-07" db="EMBL/GenBank/DDBJ databases">
        <title>A chromosome-level genome assembly of Lolium multiflorum.</title>
        <authorList>
            <person name="Chen Y."/>
            <person name="Copetti D."/>
            <person name="Kolliker R."/>
            <person name="Studer B."/>
        </authorList>
    </citation>
    <scope>NUCLEOTIDE SEQUENCE</scope>
    <source>
        <strain evidence="2">02402/16</strain>
        <tissue evidence="2">Leaf</tissue>
    </source>
</reference>